<evidence type="ECO:0000256" key="2">
    <source>
        <dbReference type="SAM" id="MobiDB-lite"/>
    </source>
</evidence>
<accession>A0A9P6KZC7</accession>
<dbReference type="AlphaFoldDB" id="A0A9P6KZC7"/>
<evidence type="ECO:0000259" key="3">
    <source>
        <dbReference type="PROSITE" id="PS50158"/>
    </source>
</evidence>
<dbReference type="EMBL" id="SBJO01000074">
    <property type="protein sequence ID" value="KAF9763459.1"/>
    <property type="molecule type" value="Genomic_DNA"/>
</dbReference>
<evidence type="ECO:0000256" key="1">
    <source>
        <dbReference type="PROSITE-ProRule" id="PRU00047"/>
    </source>
</evidence>
<dbReference type="InterPro" id="IPR036875">
    <property type="entry name" value="Znf_CCHC_sf"/>
</dbReference>
<keyword evidence="1" id="KW-0479">Metal-binding</keyword>
<keyword evidence="1" id="KW-0862">Zinc</keyword>
<dbReference type="GO" id="GO:0008270">
    <property type="term" value="F:zinc ion binding"/>
    <property type="evidence" value="ECO:0007669"/>
    <property type="project" value="UniProtKB-KW"/>
</dbReference>
<gene>
    <name evidence="4" type="ORF">NGRA_1256</name>
</gene>
<dbReference type="InterPro" id="IPR001878">
    <property type="entry name" value="Znf_CCHC"/>
</dbReference>
<reference evidence="4 5" key="1">
    <citation type="journal article" date="2020" name="Genome Biol. Evol.">
        <title>Comparative genomics of strictly vertically transmitted, feminizing microsporidia endosymbionts of amphipod crustaceans.</title>
        <authorList>
            <person name="Cormier A."/>
            <person name="Chebbi M.A."/>
            <person name="Giraud I."/>
            <person name="Wattier R."/>
            <person name="Teixeira M."/>
            <person name="Gilbert C."/>
            <person name="Rigaud T."/>
            <person name="Cordaux R."/>
        </authorList>
    </citation>
    <scope>NUCLEOTIDE SEQUENCE [LARGE SCALE GENOMIC DNA]</scope>
    <source>
        <strain evidence="4 5">Ou3-Ou53</strain>
    </source>
</reference>
<proteinExistence type="predicted"/>
<evidence type="ECO:0000313" key="5">
    <source>
        <dbReference type="Proteomes" id="UP000740883"/>
    </source>
</evidence>
<protein>
    <recommendedName>
        <fullName evidence="3">CCHC-type domain-containing protein</fullName>
    </recommendedName>
</protein>
<name>A0A9P6KZC7_9MICR</name>
<keyword evidence="5" id="KW-1185">Reference proteome</keyword>
<comment type="caution">
    <text evidence="4">The sequence shown here is derived from an EMBL/GenBank/DDBJ whole genome shotgun (WGS) entry which is preliminary data.</text>
</comment>
<dbReference type="GO" id="GO:0003676">
    <property type="term" value="F:nucleic acid binding"/>
    <property type="evidence" value="ECO:0007669"/>
    <property type="project" value="InterPro"/>
</dbReference>
<sequence length="138" mass="16647">MIEKKIIRAKDWEEVIVELENFVSREEETERREKEKIKEREEMVNAMRSTIREELKEEENRRRREGNSNNNYYEQRKVPRQCFVCGKVGHITRFCEFKNGGPSRERYENDNKNLEYLGVKVRCLSSKTKESIRNQGVV</sequence>
<evidence type="ECO:0000313" key="4">
    <source>
        <dbReference type="EMBL" id="KAF9763459.1"/>
    </source>
</evidence>
<dbReference type="OrthoDB" id="3863715at2759"/>
<feature type="domain" description="CCHC-type" evidence="3">
    <location>
        <begin position="82"/>
        <end position="95"/>
    </location>
</feature>
<feature type="region of interest" description="Disordered" evidence="2">
    <location>
        <begin position="51"/>
        <end position="72"/>
    </location>
</feature>
<dbReference type="SUPFAM" id="SSF57756">
    <property type="entry name" value="Retrovirus zinc finger-like domains"/>
    <property type="match status" value="1"/>
</dbReference>
<keyword evidence="1" id="KW-0863">Zinc-finger</keyword>
<dbReference type="Gene3D" id="4.10.60.10">
    <property type="entry name" value="Zinc finger, CCHC-type"/>
    <property type="match status" value="1"/>
</dbReference>
<dbReference type="Proteomes" id="UP000740883">
    <property type="component" value="Unassembled WGS sequence"/>
</dbReference>
<dbReference type="PROSITE" id="PS50158">
    <property type="entry name" value="ZF_CCHC"/>
    <property type="match status" value="1"/>
</dbReference>
<organism evidence="4 5">
    <name type="scientific">Nosema granulosis</name>
    <dbReference type="NCBI Taxonomy" id="83296"/>
    <lineage>
        <taxon>Eukaryota</taxon>
        <taxon>Fungi</taxon>
        <taxon>Fungi incertae sedis</taxon>
        <taxon>Microsporidia</taxon>
        <taxon>Nosematidae</taxon>
        <taxon>Nosema</taxon>
    </lineage>
</organism>
<feature type="compositionally biased region" description="Basic and acidic residues" evidence="2">
    <location>
        <begin position="51"/>
        <end position="66"/>
    </location>
</feature>